<dbReference type="PANTHER" id="PTHR37423:SF2">
    <property type="entry name" value="MEMBRANE-BOUND LYTIC MUREIN TRANSGLYCOSYLASE C"/>
    <property type="match status" value="1"/>
</dbReference>
<dbReference type="PANTHER" id="PTHR37423">
    <property type="entry name" value="SOLUBLE LYTIC MUREIN TRANSGLYCOSYLASE-RELATED"/>
    <property type="match status" value="1"/>
</dbReference>
<feature type="signal peptide" evidence="4">
    <location>
        <begin position="1"/>
        <end position="21"/>
    </location>
</feature>
<accession>A0A7W9EFA8</accession>
<dbReference type="Gene3D" id="1.25.20.10">
    <property type="entry name" value="Bacterial muramidases"/>
    <property type="match status" value="1"/>
</dbReference>
<protein>
    <submittedName>
        <fullName evidence="6">Soluble lytic murein transglycosylase-like protein</fullName>
    </submittedName>
</protein>
<dbReference type="EMBL" id="JACIJC010000005">
    <property type="protein sequence ID" value="MBB5687123.1"/>
    <property type="molecule type" value="Genomic_DNA"/>
</dbReference>
<dbReference type="InterPro" id="IPR008939">
    <property type="entry name" value="Lytic_TGlycosylase_superhlx_U"/>
</dbReference>
<comment type="similarity">
    <text evidence="2">Belongs to the virb1 family.</text>
</comment>
<dbReference type="InterPro" id="IPR008258">
    <property type="entry name" value="Transglycosylase_SLT_dom_1"/>
</dbReference>
<dbReference type="Proteomes" id="UP000549617">
    <property type="component" value="Unassembled WGS sequence"/>
</dbReference>
<evidence type="ECO:0000256" key="4">
    <source>
        <dbReference type="SAM" id="SignalP"/>
    </source>
</evidence>
<gene>
    <name evidence="6" type="ORF">FHS49_003151</name>
</gene>
<dbReference type="GO" id="GO:0004553">
    <property type="term" value="F:hydrolase activity, hydrolyzing O-glycosyl compounds"/>
    <property type="evidence" value="ECO:0007669"/>
    <property type="project" value="InterPro"/>
</dbReference>
<dbReference type="Pfam" id="PF01464">
    <property type="entry name" value="SLT"/>
    <property type="match status" value="1"/>
</dbReference>
<comment type="caution">
    <text evidence="6">The sequence shown here is derived from an EMBL/GenBank/DDBJ whole genome shotgun (WGS) entry which is preliminary data.</text>
</comment>
<dbReference type="AlphaFoldDB" id="A0A7W9EFA8"/>
<dbReference type="GO" id="GO:0042597">
    <property type="term" value="C:periplasmic space"/>
    <property type="evidence" value="ECO:0007669"/>
    <property type="project" value="InterPro"/>
</dbReference>
<name>A0A7W9EFA8_9SPHN</name>
<dbReference type="CDD" id="cd13401">
    <property type="entry name" value="Slt70-like"/>
    <property type="match status" value="1"/>
</dbReference>
<evidence type="ECO:0000256" key="3">
    <source>
        <dbReference type="ARBA" id="ARBA00022729"/>
    </source>
</evidence>
<comment type="similarity">
    <text evidence="1">Belongs to the transglycosylase Slt family.</text>
</comment>
<organism evidence="6 7">
    <name type="scientific">Sphingobium boeckii</name>
    <dbReference type="NCBI Taxonomy" id="1082345"/>
    <lineage>
        <taxon>Bacteria</taxon>
        <taxon>Pseudomonadati</taxon>
        <taxon>Pseudomonadota</taxon>
        <taxon>Alphaproteobacteria</taxon>
        <taxon>Sphingomonadales</taxon>
        <taxon>Sphingomonadaceae</taxon>
        <taxon>Sphingobium</taxon>
    </lineage>
</organism>
<keyword evidence="7" id="KW-1185">Reference proteome</keyword>
<evidence type="ECO:0000259" key="5">
    <source>
        <dbReference type="Pfam" id="PF01464"/>
    </source>
</evidence>
<reference evidence="6 7" key="1">
    <citation type="submission" date="2020-08" db="EMBL/GenBank/DDBJ databases">
        <title>Genomic Encyclopedia of Type Strains, Phase IV (KMG-IV): sequencing the most valuable type-strain genomes for metagenomic binning, comparative biology and taxonomic classification.</title>
        <authorList>
            <person name="Goeker M."/>
        </authorList>
    </citation>
    <scope>NUCLEOTIDE SEQUENCE [LARGE SCALE GENOMIC DNA]</scope>
    <source>
        <strain evidence="6 7">DSM 25079</strain>
    </source>
</reference>
<sequence length="590" mass="64137">MKLRFALACALIALPVIPAVAANEDLSSVRKGEAKSANTALPRQLSGEERDAYRAVFAAIRAKAWAEAAKKLDDMKQGPLHDVARSELYLAKGSPKVETPALMTLLVSAPELPEADKIAAIARKRGAIEIPSFPQEQRMIWLGGKPSRARTATTKGDTAGAALGAKIMPLIKANDPIAAELLLTGAETTLTPEALTEWQQKIAWAHYQAGNDAACRAIAAKAQSGTGEWSSQADWIMGLASWRQRDYRAAQQAFETVSRRAPDEDMRAAGLYWAARADMALGEPQKVQPRLRIASKMDDTFYGMLAGEMLGIRAARAMDGDRGGADWKRLSSRPNVRAAVALTEIGEYALANDLLRHQARIGSREDHGALLGVASRLSLPETQIWLAHNGPNGAKVANSQHYPAPAWTPDGGWRVDKSLVFAHALQESNFRRDVVSPAGAYGLMQIMPGTAQLIARRKGETYSKARLTEPSTNIEYGQSYLEQMRDFSATEGLLPKVIAAYNAGPGSVKKWNELGIDRADPLLYIESIPFWETRGYVTIVLRNYWMYQRNAGQPAPSLAAMSQGMWPRFPGMSGASAVRMDNSGKIASAD</sequence>
<dbReference type="Gene3D" id="1.10.530.10">
    <property type="match status" value="1"/>
</dbReference>
<evidence type="ECO:0000256" key="1">
    <source>
        <dbReference type="ARBA" id="ARBA00007734"/>
    </source>
</evidence>
<feature type="chain" id="PRO_5031435207" evidence="4">
    <location>
        <begin position="22"/>
        <end position="590"/>
    </location>
</feature>
<dbReference type="InterPro" id="IPR023346">
    <property type="entry name" value="Lysozyme-like_dom_sf"/>
</dbReference>
<proteinExistence type="inferred from homology"/>
<feature type="domain" description="Transglycosylase SLT" evidence="5">
    <location>
        <begin position="413"/>
        <end position="513"/>
    </location>
</feature>
<evidence type="ECO:0000313" key="6">
    <source>
        <dbReference type="EMBL" id="MBB5687123.1"/>
    </source>
</evidence>
<dbReference type="SUPFAM" id="SSF48435">
    <property type="entry name" value="Bacterial muramidases"/>
    <property type="match status" value="1"/>
</dbReference>
<keyword evidence="3 4" id="KW-0732">Signal</keyword>
<evidence type="ECO:0000313" key="7">
    <source>
        <dbReference type="Proteomes" id="UP000549617"/>
    </source>
</evidence>
<dbReference type="SUPFAM" id="SSF53955">
    <property type="entry name" value="Lysozyme-like"/>
    <property type="match status" value="1"/>
</dbReference>
<evidence type="ECO:0000256" key="2">
    <source>
        <dbReference type="ARBA" id="ARBA00009387"/>
    </source>
</evidence>